<dbReference type="AlphaFoldDB" id="A0A315H611"/>
<organism evidence="1 2">
    <name type="scientific">Salmonella enterica I</name>
    <dbReference type="NCBI Taxonomy" id="59201"/>
    <lineage>
        <taxon>Bacteria</taxon>
        <taxon>Pseudomonadati</taxon>
        <taxon>Pseudomonadota</taxon>
        <taxon>Gammaproteobacteria</taxon>
        <taxon>Enterobacterales</taxon>
        <taxon>Enterobacteriaceae</taxon>
        <taxon>Salmonella</taxon>
    </lineage>
</organism>
<dbReference type="NCBIfam" id="NF010255">
    <property type="entry name" value="PRK13701.1"/>
    <property type="match status" value="1"/>
</dbReference>
<dbReference type="Pfam" id="PF06290">
    <property type="entry name" value="PsiB"/>
    <property type="match status" value="1"/>
</dbReference>
<comment type="caution">
    <text evidence="1">The sequence shown here is derived from an EMBL/GenBank/DDBJ whole genome shotgun (WGS) entry which is preliminary data.</text>
</comment>
<name>A0A315H611_SALET</name>
<proteinExistence type="predicted"/>
<evidence type="ECO:0000313" key="1">
    <source>
        <dbReference type="EMBL" id="PUF77793.1"/>
    </source>
</evidence>
<dbReference type="RefSeq" id="WP_108415460.1">
    <property type="nucleotide sequence ID" value="NZ_QAQA01000018.1"/>
</dbReference>
<dbReference type="Proteomes" id="UP000250700">
    <property type="component" value="Unassembled WGS sequence"/>
</dbReference>
<reference evidence="1 2" key="1">
    <citation type="submission" date="2018-04" db="EMBL/GenBank/DDBJ databases">
        <title>Whole genome sequencing of Salmonella enterica.</title>
        <authorList>
            <person name="Bell R."/>
        </authorList>
    </citation>
    <scope>NUCLEOTIDE SEQUENCE [LARGE SCALE GENOMIC DNA]</scope>
    <source>
        <strain evidence="1 2">CFSAN058603</strain>
    </source>
</reference>
<gene>
    <name evidence="1" type="primary">psiB</name>
    <name evidence="1" type="ORF">DAX91_22615</name>
</gene>
<dbReference type="Gene3D" id="3.40.50.11880">
    <property type="entry name" value="Plasmid SOS inhibition protein"/>
    <property type="match status" value="1"/>
</dbReference>
<dbReference type="InterPro" id="IPR038131">
    <property type="entry name" value="PsiB-like_sf"/>
</dbReference>
<protein>
    <submittedName>
        <fullName evidence="1">Conjugation system SOS inhibitor PsiB</fullName>
    </submittedName>
</protein>
<evidence type="ECO:0000313" key="2">
    <source>
        <dbReference type="Proteomes" id="UP000250700"/>
    </source>
</evidence>
<dbReference type="EMBL" id="QARU01000017">
    <property type="protein sequence ID" value="PUF77793.1"/>
    <property type="molecule type" value="Genomic_DNA"/>
</dbReference>
<accession>A0A315H611</accession>
<sequence>MKTEYTPEYLARMTAGDFEECREAGHEFRRDLTHAVMVMLSIPDSWVMNGEYNGEFGGLFPVQVRFAPLHGRFRFALCSPGEISDRWLLLLISADGRSVTCVRDCPQFEPEMFSAALRLAATLDDEGYNLCYILAILTGEGVV</sequence>
<dbReference type="InterPro" id="IPR009385">
    <property type="entry name" value="Plasmid_inh_PsiB"/>
</dbReference>